<keyword evidence="2" id="KW-1185">Reference proteome</keyword>
<reference evidence="1 2" key="1">
    <citation type="submission" date="2021-07" db="EMBL/GenBank/DDBJ databases">
        <title>Sequencing Streptomyces halstedii LGO-A4 genome an citrus endophytic actinomycete.</title>
        <authorList>
            <person name="Samborskyy M."/>
            <person name="Scott N."/>
            <person name="Deglau R."/>
            <person name="Dickens S."/>
            <person name="Oliveira L.G."/>
        </authorList>
    </citation>
    <scope>NUCLEOTIDE SEQUENCE [LARGE SCALE GENOMIC DNA]</scope>
    <source>
        <strain evidence="1 2">LGO-A4</strain>
    </source>
</reference>
<accession>A0ABS6TQA6</accession>
<dbReference type="EMBL" id="JAHUVW010000001">
    <property type="protein sequence ID" value="MBV7670457.1"/>
    <property type="molecule type" value="Genomic_DNA"/>
</dbReference>
<organism evidence="1 2">
    <name type="scientific">Streptomyces halstedii</name>
    <dbReference type="NCBI Taxonomy" id="1944"/>
    <lineage>
        <taxon>Bacteria</taxon>
        <taxon>Bacillati</taxon>
        <taxon>Actinomycetota</taxon>
        <taxon>Actinomycetes</taxon>
        <taxon>Kitasatosporales</taxon>
        <taxon>Streptomycetaceae</taxon>
        <taxon>Streptomyces</taxon>
    </lineage>
</organism>
<evidence type="ECO:0000313" key="2">
    <source>
        <dbReference type="Proteomes" id="UP000735541"/>
    </source>
</evidence>
<dbReference type="Pfam" id="PF19384">
    <property type="entry name" value="DUF5959"/>
    <property type="match status" value="1"/>
</dbReference>
<comment type="caution">
    <text evidence="1">The sequence shown here is derived from an EMBL/GenBank/DDBJ whole genome shotgun (WGS) entry which is preliminary data.</text>
</comment>
<dbReference type="InterPro" id="IPR046003">
    <property type="entry name" value="DUF5959"/>
</dbReference>
<dbReference type="RefSeq" id="WP_228868982.1">
    <property type="nucleotide sequence ID" value="NZ_JAHUVW010000001.1"/>
</dbReference>
<protein>
    <submittedName>
        <fullName evidence="1">Uncharacterized protein</fullName>
    </submittedName>
</protein>
<proteinExistence type="predicted"/>
<name>A0ABS6TQA6_STRHA</name>
<evidence type="ECO:0000313" key="1">
    <source>
        <dbReference type="EMBL" id="MBV7670457.1"/>
    </source>
</evidence>
<dbReference type="Proteomes" id="UP000735541">
    <property type="component" value="Unassembled WGS sequence"/>
</dbReference>
<gene>
    <name evidence="1" type="ORF">STHAL_13395</name>
</gene>
<sequence>MTHEHSTADLIRLSDGDSSFRVHVLGRRGPGVLPMHDLLDAEIFMTSSFICGRLDICLRPAELEEWSHCLAALCAGQDIEWLDQGNGPTIRIVWPEENYDIVTVQIEDASGSGASARIPIAPEGNWLGKQQELFDAVRQNWPSEVLQTGLGTYEWRRR</sequence>